<dbReference type="PANTHER" id="PTHR31635">
    <property type="entry name" value="REVERSE TRANSCRIPTASE DOMAIN-CONTAINING PROTEIN-RELATED"/>
    <property type="match status" value="1"/>
</dbReference>
<dbReference type="InterPro" id="IPR000477">
    <property type="entry name" value="RT_dom"/>
</dbReference>
<proteinExistence type="predicted"/>
<dbReference type="AlphaFoldDB" id="A0AAQ3KZY3"/>
<dbReference type="PANTHER" id="PTHR31635:SF196">
    <property type="entry name" value="REVERSE TRANSCRIPTASE DOMAIN-CONTAINING PROTEIN-RELATED"/>
    <property type="match status" value="1"/>
</dbReference>
<accession>A0AAQ3KZY3</accession>
<evidence type="ECO:0000313" key="2">
    <source>
        <dbReference type="EMBL" id="WOL17755.1"/>
    </source>
</evidence>
<organism evidence="2 3">
    <name type="scientific">Canna indica</name>
    <name type="common">Indian-shot</name>
    <dbReference type="NCBI Taxonomy" id="4628"/>
    <lineage>
        <taxon>Eukaryota</taxon>
        <taxon>Viridiplantae</taxon>
        <taxon>Streptophyta</taxon>
        <taxon>Embryophyta</taxon>
        <taxon>Tracheophyta</taxon>
        <taxon>Spermatophyta</taxon>
        <taxon>Magnoliopsida</taxon>
        <taxon>Liliopsida</taxon>
        <taxon>Zingiberales</taxon>
        <taxon>Cannaceae</taxon>
        <taxon>Canna</taxon>
    </lineage>
</organism>
<evidence type="ECO:0000259" key="1">
    <source>
        <dbReference type="PROSITE" id="PS50878"/>
    </source>
</evidence>
<protein>
    <recommendedName>
        <fullName evidence="1">Reverse transcriptase domain-containing protein</fullName>
    </recommendedName>
</protein>
<keyword evidence="3" id="KW-1185">Reference proteome</keyword>
<sequence>MPIIPDNMISSLDAPFSLDGISMAVKSLGKGKTTGPDGYTDEFYQTYWNIISNSFFHAFSEFYENFALPNGWNDIDLIFIPKTNNPSSVRDYRPISLCNVNYRILSKVLAGRMKLVLNDLISYNQIAFIRGRSIHDNITVAQEIIHSIYNSKGKNPYVVVKIDLEKTFDIISWNVIFGMLNHLGFPDKFINCIESCITYATFRYCINNCCSNSFKAHCGIRQGDPISPYL</sequence>
<evidence type="ECO:0000313" key="3">
    <source>
        <dbReference type="Proteomes" id="UP001327560"/>
    </source>
</evidence>
<dbReference type="PROSITE" id="PS50878">
    <property type="entry name" value="RT_POL"/>
    <property type="match status" value="1"/>
</dbReference>
<feature type="domain" description="Reverse transcriptase" evidence="1">
    <location>
        <begin position="61"/>
        <end position="230"/>
    </location>
</feature>
<reference evidence="2 3" key="1">
    <citation type="submission" date="2023-10" db="EMBL/GenBank/DDBJ databases">
        <title>Chromosome-scale genome assembly provides insights into flower coloration mechanisms of Canna indica.</title>
        <authorList>
            <person name="Li C."/>
        </authorList>
    </citation>
    <scope>NUCLEOTIDE SEQUENCE [LARGE SCALE GENOMIC DNA]</scope>
    <source>
        <tissue evidence="2">Flower</tissue>
    </source>
</reference>
<dbReference type="CDD" id="cd01650">
    <property type="entry name" value="RT_nLTR_like"/>
    <property type="match status" value="1"/>
</dbReference>
<dbReference type="SUPFAM" id="SSF56672">
    <property type="entry name" value="DNA/RNA polymerases"/>
    <property type="match status" value="1"/>
</dbReference>
<name>A0AAQ3KZY3_9LILI</name>
<gene>
    <name evidence="2" type="ORF">Cni_G26548</name>
</gene>
<dbReference type="Proteomes" id="UP001327560">
    <property type="component" value="Chromosome 8"/>
</dbReference>
<dbReference type="Pfam" id="PF00078">
    <property type="entry name" value="RVT_1"/>
    <property type="match status" value="1"/>
</dbReference>
<dbReference type="InterPro" id="IPR043502">
    <property type="entry name" value="DNA/RNA_pol_sf"/>
</dbReference>
<dbReference type="EMBL" id="CP136897">
    <property type="protein sequence ID" value="WOL17755.1"/>
    <property type="molecule type" value="Genomic_DNA"/>
</dbReference>